<protein>
    <recommendedName>
        <fullName evidence="4">phosphoenolpyruvate--glycerone phosphotransferase</fullName>
        <ecNumber evidence="4">2.7.1.121</ecNumber>
    </recommendedName>
</protein>
<comment type="similarity">
    <text evidence="3">Belongs to the PEP-utilizing enzyme family.</text>
</comment>
<dbReference type="Gene3D" id="3.50.30.10">
    <property type="entry name" value="Phosphohistidine domain"/>
    <property type="match status" value="1"/>
</dbReference>
<sequence length="483" mass="52495">MVKEKDMIGLIIVSHSKLLADGLHQLAAQMQNKQKCHIITAAGVDDETHPIGTDAVKVMEAIESLSDAEHIILLMDLGSALLSAETALDLIDPDLAEKVHLCSAPLVEGAIAITAAASGGASIDEILNEAQQALQAKQQQLNDTVTTTENEKDKHTHFSEQALTTQWVVKNPSGLHIRPAAKLATLLSGFTATLELRHGEKRADAKSMNQIALLQVRQGDKITLVAEGVDSQNAIDAFNQLAQHNFGDNIATTDSKTFVGKTAYVPTVAGLAHHHAPNTELCISSYQTSENETRRATKAIEQLKTHLDSLANTLNEQYGEEIANIFRGHRLLLEDDELVESITQSIENECNTAYDAISNIFNNMSKQYQQLDDEYLQARFIDIEDLKNQLLMSISSVAQPSCAFTEPTIILSGNLGPSELLRYRNTNVVGVALANGSPYSHTCIIAAKMGLPILTDLGDNIHQIAEQTKLQLSIETRSLIVAS</sequence>
<dbReference type="SUPFAM" id="SSF55594">
    <property type="entry name" value="HPr-like"/>
    <property type="match status" value="1"/>
</dbReference>
<dbReference type="NCBIfam" id="NF008478">
    <property type="entry name" value="PRK11377.1"/>
    <property type="match status" value="1"/>
</dbReference>
<dbReference type="PROSITE" id="PS51096">
    <property type="entry name" value="PTS_EIIA_TYPE_4"/>
    <property type="match status" value="1"/>
</dbReference>
<gene>
    <name evidence="10" type="ORF">PROSTU_03667</name>
</gene>
<keyword evidence="7" id="KW-0175">Coiled coil</keyword>
<accession>A0AA86YM45</accession>
<dbReference type="Gene3D" id="3.30.1340.10">
    <property type="entry name" value="HPr-like"/>
    <property type="match status" value="1"/>
</dbReference>
<dbReference type="GO" id="GO:0016020">
    <property type="term" value="C:membrane"/>
    <property type="evidence" value="ECO:0007669"/>
    <property type="project" value="InterPro"/>
</dbReference>
<comment type="catalytic activity">
    <reaction evidence="1">
        <text>dihydroxyacetone + phosphoenolpyruvate = dihydroxyacetone phosphate + pyruvate</text>
        <dbReference type="Rhea" id="RHEA:18381"/>
        <dbReference type="ChEBI" id="CHEBI:15361"/>
        <dbReference type="ChEBI" id="CHEBI:16016"/>
        <dbReference type="ChEBI" id="CHEBI:57642"/>
        <dbReference type="ChEBI" id="CHEBI:58702"/>
        <dbReference type="EC" id="2.7.1.121"/>
    </reaction>
</comment>
<dbReference type="CDD" id="cd00367">
    <property type="entry name" value="PTS-HPr_like"/>
    <property type="match status" value="1"/>
</dbReference>
<feature type="domain" description="HPr" evidence="9">
    <location>
        <begin position="162"/>
        <end position="249"/>
    </location>
</feature>
<evidence type="ECO:0000259" key="8">
    <source>
        <dbReference type="PROSITE" id="PS51096"/>
    </source>
</evidence>
<comment type="caution">
    <text evidence="10">The sequence shown here is derived from an EMBL/GenBank/DDBJ whole genome shotgun (WGS) entry which is preliminary data.</text>
</comment>
<keyword evidence="5" id="KW-0808">Transferase</keyword>
<reference evidence="11" key="1">
    <citation type="submission" date="2008-04" db="EMBL/GenBank/DDBJ databases">
        <title>Draft genome sequence of Providencia stuartii (ATCC 25827).</title>
        <authorList>
            <person name="Sudarsanam P."/>
            <person name="Ley R."/>
            <person name="Guruge J."/>
            <person name="Turnbaugh P.J."/>
            <person name="Mahowald M."/>
            <person name="Liep D."/>
            <person name="Gordon J."/>
        </authorList>
    </citation>
    <scope>NUCLEOTIDE SEQUENCE [LARGE SCALE GENOMIC DNA]</scope>
    <source>
        <strain evidence="11">ATCC 25827</strain>
    </source>
</reference>
<dbReference type="Pfam" id="PF00391">
    <property type="entry name" value="PEP-utilizers"/>
    <property type="match status" value="1"/>
</dbReference>
<dbReference type="Gene3D" id="1.10.274.10">
    <property type="entry name" value="PtsI, HPr-binding domain"/>
    <property type="match status" value="1"/>
</dbReference>
<dbReference type="GO" id="GO:0009401">
    <property type="term" value="P:phosphoenolpyruvate-dependent sugar phosphotransferase system"/>
    <property type="evidence" value="ECO:0007669"/>
    <property type="project" value="InterPro"/>
</dbReference>
<dbReference type="PROSITE" id="PS51350">
    <property type="entry name" value="PTS_HPR_DOM"/>
    <property type="match status" value="1"/>
</dbReference>
<dbReference type="InterPro" id="IPR039643">
    <property type="entry name" value="DhaM"/>
</dbReference>
<dbReference type="Pfam" id="PF05524">
    <property type="entry name" value="PEP-utilisers_N"/>
    <property type="match status" value="1"/>
</dbReference>
<feature type="coiled-coil region" evidence="7">
    <location>
        <begin position="123"/>
        <end position="151"/>
    </location>
</feature>
<dbReference type="Gene3D" id="3.40.50.510">
    <property type="entry name" value="Phosphotransferase system, mannose-type IIA component"/>
    <property type="match status" value="1"/>
</dbReference>
<dbReference type="AlphaFoldDB" id="A0AA86YM45"/>
<feature type="domain" description="PTS EIIA type-4" evidence="8">
    <location>
        <begin position="7"/>
        <end position="141"/>
    </location>
</feature>
<dbReference type="InterPro" id="IPR036662">
    <property type="entry name" value="PTS_EIIA_man-typ_sf"/>
</dbReference>
<evidence type="ECO:0000313" key="11">
    <source>
        <dbReference type="Proteomes" id="UP000004506"/>
    </source>
</evidence>
<dbReference type="NCBIfam" id="TIGR01003">
    <property type="entry name" value="PTS_HPr_family"/>
    <property type="match status" value="1"/>
</dbReference>
<dbReference type="InterPro" id="IPR036637">
    <property type="entry name" value="Phosphohistidine_dom_sf"/>
</dbReference>
<reference evidence="11" key="2">
    <citation type="submission" date="2008-04" db="EMBL/GenBank/DDBJ databases">
        <title>Draft genome sequence of Providencia stuartii(ATCC 25827).</title>
        <authorList>
            <person name="Sudarsanam P."/>
            <person name="Ley R."/>
            <person name="Guruge J."/>
            <person name="Turnbaugh P.J."/>
            <person name="Mahowald M."/>
            <person name="Liep D."/>
            <person name="Gordon J."/>
        </authorList>
    </citation>
    <scope>NUCLEOTIDE SEQUENCE [LARGE SCALE GENOMIC DNA]</scope>
    <source>
        <strain evidence="11">ATCC 25827</strain>
    </source>
</reference>
<organism evidence="10 11">
    <name type="scientific">Providencia stuartii ATCC 25827</name>
    <dbReference type="NCBI Taxonomy" id="471874"/>
    <lineage>
        <taxon>Bacteria</taxon>
        <taxon>Pseudomonadati</taxon>
        <taxon>Pseudomonadota</taxon>
        <taxon>Gammaproteobacteria</taxon>
        <taxon>Enterobacterales</taxon>
        <taxon>Morganellaceae</taxon>
        <taxon>Providencia</taxon>
    </lineage>
</organism>
<dbReference type="PRINTS" id="PR00107">
    <property type="entry name" value="PHOSPHOCPHPR"/>
</dbReference>
<dbReference type="InterPro" id="IPR000032">
    <property type="entry name" value="HPr-like"/>
</dbReference>
<evidence type="ECO:0000256" key="3">
    <source>
        <dbReference type="ARBA" id="ARBA00007837"/>
    </source>
</evidence>
<evidence type="ECO:0000256" key="5">
    <source>
        <dbReference type="ARBA" id="ARBA00022679"/>
    </source>
</evidence>
<dbReference type="PANTHER" id="PTHR38594">
    <property type="entry name" value="PEP-DEPENDENT DIHYDROXYACETONE KINASE, PHOSPHORYL DONOR SUBUNIT DHAM"/>
    <property type="match status" value="1"/>
</dbReference>
<dbReference type="EMBL" id="ABJD02000101">
    <property type="protein sequence ID" value="EDU60460.1"/>
    <property type="molecule type" value="Genomic_DNA"/>
</dbReference>
<dbReference type="InterPro" id="IPR008731">
    <property type="entry name" value="PTS_EIN"/>
</dbReference>
<dbReference type="InterPro" id="IPR036618">
    <property type="entry name" value="PtsI_HPr-bd_sf"/>
</dbReference>
<dbReference type="InterPro" id="IPR008279">
    <property type="entry name" value="PEP-util_enz_mobile_dom"/>
</dbReference>
<comment type="subunit">
    <text evidence="6">Homodimer. The dihydroxyacetone kinase complex is composed of a homodimer of DhaM, a homodimer of DhaK and the subunit DhaL.</text>
</comment>
<dbReference type="EC" id="2.7.1.121" evidence="4"/>
<dbReference type="Pfam" id="PF03610">
    <property type="entry name" value="EIIA-man"/>
    <property type="match status" value="1"/>
</dbReference>
<proteinExistence type="inferred from homology"/>
<dbReference type="InterPro" id="IPR012844">
    <property type="entry name" value="DhaM_N"/>
</dbReference>
<dbReference type="PANTHER" id="PTHR38594:SF1">
    <property type="entry name" value="PEP-DEPENDENT DIHYDROXYACETONE KINASE, PHOSPHORYL DONOR SUBUNIT DHAM"/>
    <property type="match status" value="1"/>
</dbReference>
<dbReference type="InterPro" id="IPR035895">
    <property type="entry name" value="HPr-like_sf"/>
</dbReference>
<dbReference type="GO" id="GO:0047324">
    <property type="term" value="F:phosphoenolpyruvate-glycerone phosphotransferase activity"/>
    <property type="evidence" value="ECO:0007669"/>
    <property type="project" value="UniProtKB-EC"/>
</dbReference>
<dbReference type="Pfam" id="PF00381">
    <property type="entry name" value="PTS-HPr"/>
    <property type="match status" value="1"/>
</dbReference>
<keyword evidence="10" id="KW-0418">Kinase</keyword>
<evidence type="ECO:0000259" key="9">
    <source>
        <dbReference type="PROSITE" id="PS51350"/>
    </source>
</evidence>
<dbReference type="Proteomes" id="UP000004506">
    <property type="component" value="Unassembled WGS sequence"/>
</dbReference>
<evidence type="ECO:0000313" key="10">
    <source>
        <dbReference type="EMBL" id="EDU60460.1"/>
    </source>
</evidence>
<reference evidence="10 11" key="3">
    <citation type="submission" date="2008-05" db="EMBL/GenBank/DDBJ databases">
        <authorList>
            <person name="Fulton L."/>
            <person name="Clifton S."/>
            <person name="Fulton B."/>
            <person name="Xu J."/>
            <person name="Minx P."/>
            <person name="Pepin K.H."/>
            <person name="Johnson M."/>
            <person name="Thiruvilangam P."/>
            <person name="Bhonagiri V."/>
            <person name="Nash W.E."/>
            <person name="Mardis E.R."/>
            <person name="Wilson R.K."/>
        </authorList>
    </citation>
    <scope>NUCLEOTIDE SEQUENCE [LARGE SCALE GENOMIC DNA]</scope>
    <source>
        <strain evidence="10 11">ATCC 25827</strain>
    </source>
</reference>
<evidence type="ECO:0000256" key="7">
    <source>
        <dbReference type="SAM" id="Coils"/>
    </source>
</evidence>
<comment type="function">
    <text evidence="2">Component of the dihydroxyacetone kinase complex, which is responsible for the phosphoenolpyruvate (PEP)-dependent phosphorylation of dihydroxyacetone. DhaM serves as the phosphoryl donor. Is phosphorylated by phosphoenolpyruvate in an EI- and HPr-dependent reaction, and a phosphorelay system on histidine residues finally leads to phosphoryl transfer to DhaL and dihydroxyacetone.</text>
</comment>
<evidence type="ECO:0000256" key="2">
    <source>
        <dbReference type="ARBA" id="ARBA00002788"/>
    </source>
</evidence>
<dbReference type="GO" id="GO:0019563">
    <property type="term" value="P:glycerol catabolic process"/>
    <property type="evidence" value="ECO:0007669"/>
    <property type="project" value="InterPro"/>
</dbReference>
<dbReference type="NCBIfam" id="TIGR02364">
    <property type="entry name" value="dha_pts"/>
    <property type="match status" value="1"/>
</dbReference>
<dbReference type="SUPFAM" id="SSF53062">
    <property type="entry name" value="PTS system fructose IIA component-like"/>
    <property type="match status" value="1"/>
</dbReference>
<evidence type="ECO:0000256" key="1">
    <source>
        <dbReference type="ARBA" id="ARBA00001113"/>
    </source>
</evidence>
<dbReference type="SUPFAM" id="SSF52009">
    <property type="entry name" value="Phosphohistidine domain"/>
    <property type="match status" value="1"/>
</dbReference>
<name>A0AA86YM45_PROST</name>
<dbReference type="SUPFAM" id="SSF47831">
    <property type="entry name" value="Enzyme I of the PEP:sugar phosphotransferase system HPr-binding (sub)domain"/>
    <property type="match status" value="1"/>
</dbReference>
<evidence type="ECO:0000256" key="6">
    <source>
        <dbReference type="ARBA" id="ARBA00046577"/>
    </source>
</evidence>
<evidence type="ECO:0000256" key="4">
    <source>
        <dbReference type="ARBA" id="ARBA00012095"/>
    </source>
</evidence>
<dbReference type="InterPro" id="IPR004701">
    <property type="entry name" value="PTS_EIIA_man-typ"/>
</dbReference>